<dbReference type="Gene3D" id="1.10.3720.10">
    <property type="entry name" value="MetI-like"/>
    <property type="match status" value="1"/>
</dbReference>
<evidence type="ECO:0000313" key="9">
    <source>
        <dbReference type="EMBL" id="THG37460.1"/>
    </source>
</evidence>
<evidence type="ECO:0000259" key="8">
    <source>
        <dbReference type="PROSITE" id="PS50928"/>
    </source>
</evidence>
<keyword evidence="2 7" id="KW-0813">Transport</keyword>
<keyword evidence="6 7" id="KW-0472">Membrane</keyword>
<dbReference type="EMBL" id="SSTJ01000005">
    <property type="protein sequence ID" value="THG37460.1"/>
    <property type="molecule type" value="Genomic_DNA"/>
</dbReference>
<dbReference type="InterPro" id="IPR050366">
    <property type="entry name" value="BP-dependent_transpt_permease"/>
</dbReference>
<reference evidence="9 10" key="1">
    <citation type="submission" date="2019-04" db="EMBL/GenBank/DDBJ databases">
        <title>Microbes associate with the intestines of laboratory mice.</title>
        <authorList>
            <person name="Navarre W."/>
            <person name="Wong E."/>
            <person name="Huang K.C."/>
            <person name="Tropini C."/>
            <person name="Ng K."/>
            <person name="Yu B."/>
        </authorList>
    </citation>
    <scope>NUCLEOTIDE SEQUENCE [LARGE SCALE GENOMIC DNA]</scope>
    <source>
        <strain evidence="9 10">NM80_B27</strain>
    </source>
</reference>
<feature type="transmembrane region" description="Helical" evidence="7">
    <location>
        <begin position="130"/>
        <end position="149"/>
    </location>
</feature>
<evidence type="ECO:0000256" key="5">
    <source>
        <dbReference type="ARBA" id="ARBA00022989"/>
    </source>
</evidence>
<evidence type="ECO:0000313" key="10">
    <source>
        <dbReference type="Proteomes" id="UP000308978"/>
    </source>
</evidence>
<protein>
    <submittedName>
        <fullName evidence="9">ABC transporter permease</fullName>
    </submittedName>
</protein>
<organism evidence="9 10">
    <name type="scientific">Adlercreutzia caecimuris</name>
    <dbReference type="NCBI Taxonomy" id="671266"/>
    <lineage>
        <taxon>Bacteria</taxon>
        <taxon>Bacillati</taxon>
        <taxon>Actinomycetota</taxon>
        <taxon>Coriobacteriia</taxon>
        <taxon>Eggerthellales</taxon>
        <taxon>Eggerthellaceae</taxon>
        <taxon>Adlercreutzia</taxon>
    </lineage>
</organism>
<dbReference type="PANTHER" id="PTHR43386">
    <property type="entry name" value="OLIGOPEPTIDE TRANSPORT SYSTEM PERMEASE PROTEIN APPC"/>
    <property type="match status" value="1"/>
</dbReference>
<dbReference type="GO" id="GO:0005886">
    <property type="term" value="C:plasma membrane"/>
    <property type="evidence" value="ECO:0007669"/>
    <property type="project" value="UniProtKB-SubCell"/>
</dbReference>
<dbReference type="Pfam" id="PF00528">
    <property type="entry name" value="BPD_transp_1"/>
    <property type="match status" value="1"/>
</dbReference>
<dbReference type="SUPFAM" id="SSF161098">
    <property type="entry name" value="MetI-like"/>
    <property type="match status" value="1"/>
</dbReference>
<dbReference type="Proteomes" id="UP000308978">
    <property type="component" value="Unassembled WGS sequence"/>
</dbReference>
<dbReference type="PANTHER" id="PTHR43386:SF23">
    <property type="entry name" value="ABC TRANSPORTER"/>
    <property type="match status" value="1"/>
</dbReference>
<evidence type="ECO:0000256" key="7">
    <source>
        <dbReference type="RuleBase" id="RU363032"/>
    </source>
</evidence>
<evidence type="ECO:0000256" key="3">
    <source>
        <dbReference type="ARBA" id="ARBA00022475"/>
    </source>
</evidence>
<keyword evidence="4 7" id="KW-0812">Transmembrane</keyword>
<feature type="transmembrane region" description="Helical" evidence="7">
    <location>
        <begin position="32"/>
        <end position="53"/>
    </location>
</feature>
<dbReference type="AlphaFoldDB" id="A0A4S4G1S2"/>
<accession>A0A4S4G1S2</accession>
<dbReference type="CDD" id="cd06261">
    <property type="entry name" value="TM_PBP2"/>
    <property type="match status" value="1"/>
</dbReference>
<feature type="transmembrane region" description="Helical" evidence="7">
    <location>
        <begin position="213"/>
        <end position="238"/>
    </location>
</feature>
<dbReference type="GO" id="GO:0055085">
    <property type="term" value="P:transmembrane transport"/>
    <property type="evidence" value="ECO:0007669"/>
    <property type="project" value="InterPro"/>
</dbReference>
<evidence type="ECO:0000256" key="2">
    <source>
        <dbReference type="ARBA" id="ARBA00022448"/>
    </source>
</evidence>
<evidence type="ECO:0000256" key="4">
    <source>
        <dbReference type="ARBA" id="ARBA00022692"/>
    </source>
</evidence>
<evidence type="ECO:0000256" key="6">
    <source>
        <dbReference type="ARBA" id="ARBA00023136"/>
    </source>
</evidence>
<dbReference type="PROSITE" id="PS50928">
    <property type="entry name" value="ABC_TM1"/>
    <property type="match status" value="1"/>
</dbReference>
<dbReference type="GeneID" id="82190371"/>
<dbReference type="InterPro" id="IPR000515">
    <property type="entry name" value="MetI-like"/>
</dbReference>
<feature type="transmembrane region" description="Helical" evidence="7">
    <location>
        <begin position="155"/>
        <end position="174"/>
    </location>
</feature>
<feature type="domain" description="ABC transmembrane type-1" evidence="8">
    <location>
        <begin position="92"/>
        <end position="282"/>
    </location>
</feature>
<gene>
    <name evidence="9" type="ORF">E5986_05230</name>
</gene>
<comment type="subcellular location">
    <subcellularLocation>
        <location evidence="1 7">Cell membrane</location>
        <topology evidence="1 7">Multi-pass membrane protein</topology>
    </subcellularLocation>
</comment>
<comment type="similarity">
    <text evidence="7">Belongs to the binding-protein-dependent transport system permease family.</text>
</comment>
<keyword evidence="5 7" id="KW-1133">Transmembrane helix</keyword>
<dbReference type="InterPro" id="IPR035906">
    <property type="entry name" value="MetI-like_sf"/>
</dbReference>
<name>A0A4S4G1S2_9ACTN</name>
<sequence length="296" mass="30963">MTRISLNAAVDICEAPVLSAPRTGRLPNRKCSVALAAAGAVLLAVVIIAGLLLQPAAQATDFAAKSLAPSLSHPFGTDWMGRDMLCRTLAGLSTSVLVGLGAALSSALIALVLAAAAALGPRWADAAVSWLVDLMMGIPHIVLLILISYALGKGFWGVTIGVALTHWPSLTRVLRAEILQCRNADYVIAAARLGQSRLAIAARHMLPYVLPQFVVGLVLLFPHAILHEAAVTFLGFGLPPEMPAIGIVLSESMGYLSAGLWWLAVFPGAALVLVVMLFDAVGESLRKLVDPASAQE</sequence>
<evidence type="ECO:0000256" key="1">
    <source>
        <dbReference type="ARBA" id="ARBA00004651"/>
    </source>
</evidence>
<feature type="transmembrane region" description="Helical" evidence="7">
    <location>
        <begin position="89"/>
        <end position="118"/>
    </location>
</feature>
<proteinExistence type="inferred from homology"/>
<dbReference type="RefSeq" id="WP_016309026.1">
    <property type="nucleotide sequence ID" value="NZ_SSTJ01000005.1"/>
</dbReference>
<keyword evidence="3" id="KW-1003">Cell membrane</keyword>
<comment type="caution">
    <text evidence="9">The sequence shown here is derived from an EMBL/GenBank/DDBJ whole genome shotgun (WGS) entry which is preliminary data.</text>
</comment>
<feature type="transmembrane region" description="Helical" evidence="7">
    <location>
        <begin position="258"/>
        <end position="278"/>
    </location>
</feature>